<organism evidence="3 4">
    <name type="scientific">Cylicostephanus goldi</name>
    <name type="common">Nematode worm</name>
    <dbReference type="NCBI Taxonomy" id="71465"/>
    <lineage>
        <taxon>Eukaryota</taxon>
        <taxon>Metazoa</taxon>
        <taxon>Ecdysozoa</taxon>
        <taxon>Nematoda</taxon>
        <taxon>Chromadorea</taxon>
        <taxon>Rhabditida</taxon>
        <taxon>Rhabditina</taxon>
        <taxon>Rhabditomorpha</taxon>
        <taxon>Strongyloidea</taxon>
        <taxon>Strongylidae</taxon>
        <taxon>Cylicostephanus</taxon>
    </lineage>
</organism>
<dbReference type="PROSITE" id="PS00498">
    <property type="entry name" value="TYROSINASE_2"/>
    <property type="match status" value="1"/>
</dbReference>
<dbReference type="Pfam" id="PF00264">
    <property type="entry name" value="Tyrosinase"/>
    <property type="match status" value="1"/>
</dbReference>
<dbReference type="Gene3D" id="1.10.1280.10">
    <property type="entry name" value="Di-copper center containing domain from catechol oxidase"/>
    <property type="match status" value="1"/>
</dbReference>
<gene>
    <name evidence="3" type="ORF">CGOC_LOCUS6919</name>
</gene>
<dbReference type="Proteomes" id="UP000271889">
    <property type="component" value="Unassembled WGS sequence"/>
</dbReference>
<feature type="domain" description="Tyrosinase copper-binding" evidence="2">
    <location>
        <begin position="118"/>
        <end position="129"/>
    </location>
</feature>
<dbReference type="SUPFAM" id="SSF48056">
    <property type="entry name" value="Di-copper centre-containing domain"/>
    <property type="match status" value="1"/>
</dbReference>
<evidence type="ECO:0000256" key="1">
    <source>
        <dbReference type="ARBA" id="ARBA00022723"/>
    </source>
</evidence>
<dbReference type="InterPro" id="IPR002227">
    <property type="entry name" value="Tyrosinase_Cu-bd"/>
</dbReference>
<dbReference type="OrthoDB" id="6132182at2759"/>
<sequence>DSTLDSRLPNPRQSVLWSDELLGGSRSGEVRDGAFKGWMLENKSRVIRRAVGASSRPMSVTSFLAFIGSSNIQQLLGSPAAQRRCPIPRTWQTLELVHGSPHVFVGGDMVLLANSANDPAFFLHHCFIDYIWETWRQAKQVKQQDRESEYPRDDSRCSSAAHFARAPMLPFSPMLNIDGLSNEYTGSFYLLIISIGTLGDPPAHTTIAIADRGKPHKLSACVCL</sequence>
<name>A0A3P6SPV8_CYLGO</name>
<dbReference type="EMBL" id="UYRV01023231">
    <property type="protein sequence ID" value="VDK73249.1"/>
    <property type="molecule type" value="Genomic_DNA"/>
</dbReference>
<dbReference type="PANTHER" id="PTHR11474:SF21">
    <property type="entry name" value="SHKT DOMAIN-CONTAINING PROTEIN"/>
    <property type="match status" value="1"/>
</dbReference>
<keyword evidence="1" id="KW-0479">Metal-binding</keyword>
<dbReference type="InterPro" id="IPR050316">
    <property type="entry name" value="Tyrosinase/Hemocyanin"/>
</dbReference>
<dbReference type="GO" id="GO:0016491">
    <property type="term" value="F:oxidoreductase activity"/>
    <property type="evidence" value="ECO:0007669"/>
    <property type="project" value="InterPro"/>
</dbReference>
<reference evidence="3 4" key="1">
    <citation type="submission" date="2018-11" db="EMBL/GenBank/DDBJ databases">
        <authorList>
            <consortium name="Pathogen Informatics"/>
        </authorList>
    </citation>
    <scope>NUCLEOTIDE SEQUENCE [LARGE SCALE GENOMIC DNA]</scope>
</reference>
<dbReference type="PANTHER" id="PTHR11474">
    <property type="entry name" value="TYROSINASE FAMILY MEMBER"/>
    <property type="match status" value="1"/>
</dbReference>
<protein>
    <recommendedName>
        <fullName evidence="2">Tyrosinase copper-binding domain-containing protein</fullName>
    </recommendedName>
</protein>
<accession>A0A3P6SPV8</accession>
<dbReference type="InterPro" id="IPR008922">
    <property type="entry name" value="Di-copper_centre_dom_sf"/>
</dbReference>
<proteinExistence type="predicted"/>
<dbReference type="GO" id="GO:0046872">
    <property type="term" value="F:metal ion binding"/>
    <property type="evidence" value="ECO:0007669"/>
    <property type="project" value="UniProtKB-KW"/>
</dbReference>
<dbReference type="AlphaFoldDB" id="A0A3P6SPV8"/>
<dbReference type="PRINTS" id="PR00092">
    <property type="entry name" value="TYROSINASE"/>
</dbReference>
<evidence type="ECO:0000313" key="3">
    <source>
        <dbReference type="EMBL" id="VDK73249.1"/>
    </source>
</evidence>
<evidence type="ECO:0000259" key="2">
    <source>
        <dbReference type="PROSITE" id="PS00498"/>
    </source>
</evidence>
<evidence type="ECO:0000313" key="4">
    <source>
        <dbReference type="Proteomes" id="UP000271889"/>
    </source>
</evidence>
<keyword evidence="4" id="KW-1185">Reference proteome</keyword>
<feature type="non-terminal residue" evidence="3">
    <location>
        <position position="1"/>
    </location>
</feature>